<evidence type="ECO:0000313" key="1">
    <source>
        <dbReference type="EMBL" id="KAJ4724854.1"/>
    </source>
</evidence>
<reference evidence="1 2" key="1">
    <citation type="journal article" date="2023" name="Science">
        <title>Complex scaffold remodeling in plant triterpene biosynthesis.</title>
        <authorList>
            <person name="De La Pena R."/>
            <person name="Hodgson H."/>
            <person name="Liu J.C."/>
            <person name="Stephenson M.J."/>
            <person name="Martin A.C."/>
            <person name="Owen C."/>
            <person name="Harkess A."/>
            <person name="Leebens-Mack J."/>
            <person name="Jimenez L.E."/>
            <person name="Osbourn A."/>
            <person name="Sattely E.S."/>
        </authorList>
    </citation>
    <scope>NUCLEOTIDE SEQUENCE [LARGE SCALE GENOMIC DNA]</scope>
    <source>
        <strain evidence="2">cv. JPN11</strain>
        <tissue evidence="1">Leaf</tissue>
    </source>
</reference>
<dbReference type="Proteomes" id="UP001164539">
    <property type="component" value="Chromosome 2"/>
</dbReference>
<name>A0ACC1YNA0_MELAZ</name>
<dbReference type="EMBL" id="CM051395">
    <property type="protein sequence ID" value="KAJ4724854.1"/>
    <property type="molecule type" value="Genomic_DNA"/>
</dbReference>
<comment type="caution">
    <text evidence="1">The sequence shown here is derived from an EMBL/GenBank/DDBJ whole genome shotgun (WGS) entry which is preliminary data.</text>
</comment>
<sequence length="333" mass="37257">MAACESLQQIFENRLPENRTTLFDSLSSWNQTKPVDQSTFIEMFGELQCNENSQSSSSSSSSTASFPMSTSLSLSSSFTSLLDLNLQSSEGLDINKDNKRSQSPDSFAGIPKILYPGSHTKSDSFSSNSETSVHSFKYTGCHKKSDSFSSMNSESLQLCTEGLGSESFDAVEDLQNEVNEDWQNQREKVSVTKHSQTENLCGEFRKARTSSGGFPPPISCIGQSGKPWVCFKSYRHGGRFVLKEIRMPGQEFLHACREDGRLKLQFIQPNEDILELQEEEEEEEEEGEEDYGEEGEEEELEVLEEEDNGLISDVQEGETEADTRRCEAGNDLQ</sequence>
<keyword evidence="2" id="KW-1185">Reference proteome</keyword>
<proteinExistence type="predicted"/>
<accession>A0ACC1YNA0</accession>
<evidence type="ECO:0000313" key="2">
    <source>
        <dbReference type="Proteomes" id="UP001164539"/>
    </source>
</evidence>
<organism evidence="1 2">
    <name type="scientific">Melia azedarach</name>
    <name type="common">Chinaberry tree</name>
    <dbReference type="NCBI Taxonomy" id="155640"/>
    <lineage>
        <taxon>Eukaryota</taxon>
        <taxon>Viridiplantae</taxon>
        <taxon>Streptophyta</taxon>
        <taxon>Embryophyta</taxon>
        <taxon>Tracheophyta</taxon>
        <taxon>Spermatophyta</taxon>
        <taxon>Magnoliopsida</taxon>
        <taxon>eudicotyledons</taxon>
        <taxon>Gunneridae</taxon>
        <taxon>Pentapetalae</taxon>
        <taxon>rosids</taxon>
        <taxon>malvids</taxon>
        <taxon>Sapindales</taxon>
        <taxon>Meliaceae</taxon>
        <taxon>Melia</taxon>
    </lineage>
</organism>
<gene>
    <name evidence="1" type="ORF">OWV82_003794</name>
</gene>
<protein>
    <submittedName>
        <fullName evidence="1">Protein FANTASTIC FOUR like</fullName>
    </submittedName>
</protein>